<evidence type="ECO:0000313" key="1">
    <source>
        <dbReference type="EMBL" id="MCX4151954.1"/>
    </source>
</evidence>
<keyword evidence="3" id="KW-1185">Reference proteome</keyword>
<dbReference type="EMBL" id="JAPKHW010000068">
    <property type="protein sequence ID" value="MCX4151954.1"/>
    <property type="molecule type" value="Genomic_DNA"/>
</dbReference>
<gene>
    <name evidence="2" type="ORF">NIE36_42320</name>
    <name evidence="1" type="ORF">OSB80_42430</name>
</gene>
<evidence type="ECO:0000313" key="3">
    <source>
        <dbReference type="Proteomes" id="UP001209412"/>
    </source>
</evidence>
<dbReference type="AlphaFoldDB" id="A0AAP5F0A0"/>
<evidence type="ECO:0000313" key="4">
    <source>
        <dbReference type="Proteomes" id="UP001242288"/>
    </source>
</evidence>
<organism evidence="2 4">
    <name type="scientific">Paraburkholderia madseniana</name>
    <dbReference type="NCBI Taxonomy" id="2599607"/>
    <lineage>
        <taxon>Bacteria</taxon>
        <taxon>Pseudomonadati</taxon>
        <taxon>Pseudomonadota</taxon>
        <taxon>Betaproteobacteria</taxon>
        <taxon>Burkholderiales</taxon>
        <taxon>Burkholderiaceae</taxon>
        <taxon>Paraburkholderia</taxon>
    </lineage>
</organism>
<dbReference type="Proteomes" id="UP001242288">
    <property type="component" value="Unassembled WGS sequence"/>
</dbReference>
<evidence type="ECO:0000313" key="2">
    <source>
        <dbReference type="EMBL" id="MDQ6413765.1"/>
    </source>
</evidence>
<protein>
    <submittedName>
        <fullName evidence="2">Uncharacterized protein</fullName>
    </submittedName>
</protein>
<dbReference type="RefSeq" id="WP_266262030.1">
    <property type="nucleotide sequence ID" value="NZ_JAMXWF010000068.1"/>
</dbReference>
<dbReference type="EMBL" id="JAMXWF010000068">
    <property type="protein sequence ID" value="MDQ6413765.1"/>
    <property type="molecule type" value="Genomic_DNA"/>
</dbReference>
<comment type="caution">
    <text evidence="2">The sequence shown here is derived from an EMBL/GenBank/DDBJ whole genome shotgun (WGS) entry which is preliminary data.</text>
</comment>
<reference evidence="2" key="1">
    <citation type="submission" date="2022-06" db="EMBL/GenBank/DDBJ databases">
        <title>PHB producers.</title>
        <authorList>
            <person name="Besaury L."/>
        </authorList>
    </citation>
    <scope>NUCLEOTIDE SEQUENCE</scope>
    <source>
        <strain evidence="2 3">SEWS6</strain>
    </source>
</reference>
<sequence>MRRRADQSSQRRSVTATDPICDREEFLPLQWRAASDVLDGHRTRPLWYGALYRETLRCPVRLVTITRTGTIDRVPAYVLLVSTPDN</sequence>
<dbReference type="Proteomes" id="UP001209412">
    <property type="component" value="Unassembled WGS sequence"/>
</dbReference>
<accession>A0AAP5F0A0</accession>
<name>A0AAP5F0A0_9BURK</name>
<proteinExistence type="predicted"/>